<reference evidence="3" key="1">
    <citation type="submission" date="2022-12" db="EMBL/GenBank/DDBJ databases">
        <authorList>
            <person name="Mo P."/>
        </authorList>
    </citation>
    <scope>NUCLEOTIDE SEQUENCE [LARGE SCALE GENOMIC DNA]</scope>
    <source>
        <strain evidence="3">HUAS 3-15</strain>
    </source>
</reference>
<dbReference type="SUPFAM" id="SSF56770">
    <property type="entry name" value="HydA/Nqo6-like"/>
    <property type="match status" value="1"/>
</dbReference>
<dbReference type="PANTHER" id="PTHR42845">
    <property type="entry name" value="COENZYME F420-REDUCING HYDROGENASE, GAMMA SUBUNIT"/>
    <property type="match status" value="1"/>
</dbReference>
<dbReference type="Proteomes" id="UP001212821">
    <property type="component" value="Chromosome"/>
</dbReference>
<evidence type="ECO:0000256" key="1">
    <source>
        <dbReference type="ARBA" id="ARBA00023002"/>
    </source>
</evidence>
<gene>
    <name evidence="2" type="ORF">O1G21_00660</name>
</gene>
<sequence length="358" mass="38340">MDTTEAPAELDEEGLTALVEALRQRGFTVIGPTVRDGAIVLAELASAAGLPYGWGVETAAGTYRLRRREDRAAFAHSAGPQSWKTFLHPPRARLWQADRAEDGTVTVREDDDEPPRFAFLGVRPCDPRAIAVQDRVLAGGAYADPVHGPRRAGAFLVVVECTEPGGVCFCVSMGTGPGLPDGSVYDLALTETVRSDGPRYVYARPEYIDSLDHSTPISAHVEVDLELRGRPIDKRQLLEVITAYLADRKPDIPAHSVCFECKLRGTTCVTVAHGTPCLGPVTQAGCGAICPAYGRGCYGCFGPMGSFNGQGGPNTRALLPLLRRDGVADADAARLYRTFNAEAPAFADAARQPTEDDE</sequence>
<keyword evidence="1" id="KW-0560">Oxidoreductase</keyword>
<organism evidence="2 3">
    <name type="scientific">Kitasatospora cathayae</name>
    <dbReference type="NCBI Taxonomy" id="3004092"/>
    <lineage>
        <taxon>Bacteria</taxon>
        <taxon>Bacillati</taxon>
        <taxon>Actinomycetota</taxon>
        <taxon>Actinomycetes</taxon>
        <taxon>Kitasatosporales</taxon>
        <taxon>Streptomycetaceae</taxon>
        <taxon>Kitasatospora</taxon>
    </lineage>
</organism>
<dbReference type="RefSeq" id="WP_270139786.1">
    <property type="nucleotide sequence ID" value="NZ_CP115450.1"/>
</dbReference>
<dbReference type="PANTHER" id="PTHR42845:SF3">
    <property type="entry name" value="CYTOSOLIC NIFE-HYDROGENASE, DELTA SUBUNIT"/>
    <property type="match status" value="1"/>
</dbReference>
<dbReference type="InterPro" id="IPR051349">
    <property type="entry name" value="Hydrogenase_assoc-protein"/>
</dbReference>
<evidence type="ECO:0000313" key="2">
    <source>
        <dbReference type="EMBL" id="WBP84513.1"/>
    </source>
</evidence>
<dbReference type="EMBL" id="CP115450">
    <property type="protein sequence ID" value="WBP84513.1"/>
    <property type="molecule type" value="Genomic_DNA"/>
</dbReference>
<protein>
    <submittedName>
        <fullName evidence="2">4Fe-4S ferredoxin</fullName>
    </submittedName>
</protein>
<keyword evidence="3" id="KW-1185">Reference proteome</keyword>
<accession>A0ABY7PVR9</accession>
<evidence type="ECO:0000313" key="3">
    <source>
        <dbReference type="Proteomes" id="UP001212821"/>
    </source>
</evidence>
<name>A0ABY7PVR9_9ACTN</name>
<proteinExistence type="predicted"/>